<dbReference type="InterPro" id="IPR039134">
    <property type="entry name" value="SMUG1"/>
</dbReference>
<comment type="subcellular location">
    <subcellularLocation>
        <location evidence="1">Nucleus</location>
    </subcellularLocation>
</comment>
<dbReference type="GO" id="GO:0017065">
    <property type="term" value="F:single-strand selective uracil DNA N-glycosylase activity"/>
    <property type="evidence" value="ECO:0007669"/>
    <property type="project" value="InterPro"/>
</dbReference>
<gene>
    <name evidence="9" type="primary">SMUG1</name>
</gene>
<dbReference type="InterPro" id="IPR005122">
    <property type="entry name" value="Uracil-DNA_glycosylase-like"/>
</dbReference>
<evidence type="ECO:0000313" key="10">
    <source>
        <dbReference type="Proteomes" id="UP000008672"/>
    </source>
</evidence>
<keyword evidence="6" id="KW-0234">DNA repair</keyword>
<dbReference type="Gene3D" id="3.40.470.10">
    <property type="entry name" value="Uracil-DNA glycosylase-like domain"/>
    <property type="match status" value="1"/>
</dbReference>
<evidence type="ECO:0000256" key="5">
    <source>
        <dbReference type="ARBA" id="ARBA00023125"/>
    </source>
</evidence>
<evidence type="ECO:0000256" key="6">
    <source>
        <dbReference type="ARBA" id="ARBA00023204"/>
    </source>
</evidence>
<dbReference type="GeneTree" id="ENSGT00390000004897"/>
<name>H3B891_LATCH</name>
<keyword evidence="10" id="KW-1185">Reference proteome</keyword>
<dbReference type="HOGENOM" id="CLU_071760_2_0_1"/>
<proteinExistence type="inferred from homology"/>
<dbReference type="EMBL" id="AFYH01067039">
    <property type="status" value="NOT_ANNOTATED_CDS"/>
    <property type="molecule type" value="Genomic_DNA"/>
</dbReference>
<keyword evidence="7" id="KW-0539">Nucleus</keyword>
<dbReference type="AlphaFoldDB" id="H3B891"/>
<keyword evidence="5" id="KW-0238">DNA-binding</keyword>
<organism evidence="9 10">
    <name type="scientific">Latimeria chalumnae</name>
    <name type="common">Coelacanth</name>
    <dbReference type="NCBI Taxonomy" id="7897"/>
    <lineage>
        <taxon>Eukaryota</taxon>
        <taxon>Metazoa</taxon>
        <taxon>Chordata</taxon>
        <taxon>Craniata</taxon>
        <taxon>Vertebrata</taxon>
        <taxon>Euteleostomi</taxon>
        <taxon>Coelacanthiformes</taxon>
        <taxon>Coelacanthidae</taxon>
        <taxon>Latimeria</taxon>
    </lineage>
</organism>
<dbReference type="Proteomes" id="UP000008672">
    <property type="component" value="Unassembled WGS sequence"/>
</dbReference>
<feature type="domain" description="Uracil-DNA glycosylase-like" evidence="8">
    <location>
        <begin position="79"/>
        <end position="251"/>
    </location>
</feature>
<evidence type="ECO:0000256" key="4">
    <source>
        <dbReference type="ARBA" id="ARBA00022801"/>
    </source>
</evidence>
<sequence length="277" mass="30771">AAMETPTASSVPSLNTAGCVVPLEMDSLLQSESVAAQFLQLELSLNLRLRELSFSDPIHYIYNPLEYAWETHQCYINKYCQSAKEVLFLGMNPGPFGMAQNGVPFGEVNYVKDWLQISGKVGKPPNEHPKRPIRGLDCTQSEVSGARFWGFFKSLCKEPDTFFKHCFVHNLCPLVFMNHTGKNLTPSDLPAARREQLLQICDDGLCQAVRVLGVKTVIGIGRFTEQRARKALSAAGIDVRVEGIMHPSPRNPLANKGWDSIVKAKLEELQLVPLLTS</sequence>
<dbReference type="GO" id="GO:0003677">
    <property type="term" value="F:DNA binding"/>
    <property type="evidence" value="ECO:0007669"/>
    <property type="project" value="UniProtKB-KW"/>
</dbReference>
<dbReference type="FunCoup" id="H3B891">
    <property type="interactions" value="2545"/>
</dbReference>
<dbReference type="Ensembl" id="ENSLACT00000018244.1">
    <property type="protein sequence ID" value="ENSLACP00000018112.1"/>
    <property type="gene ID" value="ENSLACG00000015958.1"/>
</dbReference>
<reference evidence="10" key="1">
    <citation type="submission" date="2011-08" db="EMBL/GenBank/DDBJ databases">
        <title>The draft genome of Latimeria chalumnae.</title>
        <authorList>
            <person name="Di Palma F."/>
            <person name="Alfoldi J."/>
            <person name="Johnson J."/>
            <person name="Berlin A."/>
            <person name="Gnerre S."/>
            <person name="Jaffe D."/>
            <person name="MacCallum I."/>
            <person name="Young S."/>
            <person name="Walker B.J."/>
            <person name="Lander E."/>
            <person name="Lindblad-Toh K."/>
        </authorList>
    </citation>
    <scope>NUCLEOTIDE SEQUENCE [LARGE SCALE GENOMIC DNA]</scope>
    <source>
        <strain evidence="10">Wild caught</strain>
    </source>
</reference>
<dbReference type="FunFam" id="3.40.470.10:FF:000005">
    <property type="entry name" value="Single-strand selective monofunctional uracil DNA glycosylase"/>
    <property type="match status" value="1"/>
</dbReference>
<keyword evidence="3" id="KW-0227">DNA damage</keyword>
<dbReference type="eggNOG" id="ENOG502QT20">
    <property type="taxonomic scope" value="Eukaryota"/>
</dbReference>
<comment type="similarity">
    <text evidence="2">Belongs to the uracil-DNA glycosylase (UDG) superfamily. SMUG1 family.</text>
</comment>
<evidence type="ECO:0000313" key="9">
    <source>
        <dbReference type="Ensembl" id="ENSLACP00000018112.1"/>
    </source>
</evidence>
<dbReference type="STRING" id="7897.ENSLACP00000018112"/>
<evidence type="ECO:0000259" key="8">
    <source>
        <dbReference type="Pfam" id="PF03167"/>
    </source>
</evidence>
<dbReference type="CDD" id="cd19374">
    <property type="entry name" value="UDG-F3_SMUG1-like"/>
    <property type="match status" value="1"/>
</dbReference>
<dbReference type="GO" id="GO:0000703">
    <property type="term" value="F:oxidized pyrimidine nucleobase lesion DNA N-glycosylase activity"/>
    <property type="evidence" value="ECO:0007669"/>
    <property type="project" value="TreeGrafter"/>
</dbReference>
<accession>H3B891</accession>
<dbReference type="GO" id="GO:0006284">
    <property type="term" value="P:base-excision repair"/>
    <property type="evidence" value="ECO:0007669"/>
    <property type="project" value="InterPro"/>
</dbReference>
<dbReference type="PANTHER" id="PTHR13235">
    <property type="entry name" value="SINGLE-STRAND SELECTIVE MONOFUNCTIONAL URACIL DNA GLYCOSYLASE"/>
    <property type="match status" value="1"/>
</dbReference>
<dbReference type="SUPFAM" id="SSF52141">
    <property type="entry name" value="Uracil-DNA glycosylase-like"/>
    <property type="match status" value="1"/>
</dbReference>
<reference evidence="9" key="3">
    <citation type="submission" date="2025-09" db="UniProtKB">
        <authorList>
            <consortium name="Ensembl"/>
        </authorList>
    </citation>
    <scope>IDENTIFICATION</scope>
</reference>
<keyword evidence="4" id="KW-0378">Hydrolase</keyword>
<dbReference type="GO" id="GO:0005634">
    <property type="term" value="C:nucleus"/>
    <property type="evidence" value="ECO:0007669"/>
    <property type="project" value="UniProtKB-SubCell"/>
</dbReference>
<evidence type="ECO:0000256" key="1">
    <source>
        <dbReference type="ARBA" id="ARBA00004123"/>
    </source>
</evidence>
<dbReference type="InterPro" id="IPR036895">
    <property type="entry name" value="Uracil-DNA_glycosylase-like_sf"/>
</dbReference>
<evidence type="ECO:0000256" key="2">
    <source>
        <dbReference type="ARBA" id="ARBA00007889"/>
    </source>
</evidence>
<reference evidence="9" key="2">
    <citation type="submission" date="2025-08" db="UniProtKB">
        <authorList>
            <consortium name="Ensembl"/>
        </authorList>
    </citation>
    <scope>IDENTIFICATION</scope>
</reference>
<evidence type="ECO:0000256" key="3">
    <source>
        <dbReference type="ARBA" id="ARBA00022763"/>
    </source>
</evidence>
<dbReference type="InParanoid" id="H3B891"/>
<dbReference type="OMA" id="VANYCPL"/>
<dbReference type="Pfam" id="PF03167">
    <property type="entry name" value="UDG"/>
    <property type="match status" value="1"/>
</dbReference>
<evidence type="ECO:0000256" key="7">
    <source>
        <dbReference type="ARBA" id="ARBA00023242"/>
    </source>
</evidence>
<protein>
    <submittedName>
        <fullName evidence="9">Single-strand-selective monofunctional uracil-DNA glycosylase 1</fullName>
    </submittedName>
</protein>
<dbReference type="PANTHER" id="PTHR13235:SF2">
    <property type="entry name" value="SINGLE-STRAND SELECTIVE MONOFUNCTIONAL URACIL DNA GLYCOSYLASE"/>
    <property type="match status" value="1"/>
</dbReference>